<dbReference type="AlphaFoldDB" id="A0A0B0MX55"/>
<dbReference type="EMBL" id="JRRC01457927">
    <property type="protein sequence ID" value="KHG06683.1"/>
    <property type="molecule type" value="Genomic_DNA"/>
</dbReference>
<proteinExistence type="predicted"/>
<sequence length="38" mass="4269">MATGHANVLGHVKTEHTYWLATHGQRHTCVYRSCSTLT</sequence>
<accession>A0A0B0MX55</accession>
<comment type="caution">
    <text evidence="1">The sequence shown here is derived from an EMBL/GenBank/DDBJ whole genome shotgun (WGS) entry which is preliminary data.</text>
</comment>
<name>A0A0B0MX55_GOSAR</name>
<evidence type="ECO:0000313" key="2">
    <source>
        <dbReference type="Proteomes" id="UP000032142"/>
    </source>
</evidence>
<keyword evidence="2" id="KW-1185">Reference proteome</keyword>
<evidence type="ECO:0000313" key="1">
    <source>
        <dbReference type="EMBL" id="KHG06683.1"/>
    </source>
</evidence>
<gene>
    <name evidence="1" type="ORF">F383_33662</name>
</gene>
<protein>
    <submittedName>
        <fullName evidence="1">Uncharacterized protein</fullName>
    </submittedName>
</protein>
<dbReference type="Proteomes" id="UP000032142">
    <property type="component" value="Unassembled WGS sequence"/>
</dbReference>
<reference evidence="2" key="1">
    <citation type="submission" date="2014-09" db="EMBL/GenBank/DDBJ databases">
        <authorList>
            <person name="Mudge J."/>
            <person name="Ramaraj T."/>
            <person name="Lindquist I.E."/>
            <person name="Bharti A.K."/>
            <person name="Sundararajan A."/>
            <person name="Cameron C.T."/>
            <person name="Woodward J.E."/>
            <person name="May G.D."/>
            <person name="Brubaker C."/>
            <person name="Broadhvest J."/>
            <person name="Wilkins T.A."/>
        </authorList>
    </citation>
    <scope>NUCLEOTIDE SEQUENCE</scope>
    <source>
        <strain evidence="2">cv. AKA8401</strain>
    </source>
</reference>
<organism evidence="1 2">
    <name type="scientific">Gossypium arboreum</name>
    <name type="common">Tree cotton</name>
    <name type="synonym">Gossypium nanking</name>
    <dbReference type="NCBI Taxonomy" id="29729"/>
    <lineage>
        <taxon>Eukaryota</taxon>
        <taxon>Viridiplantae</taxon>
        <taxon>Streptophyta</taxon>
        <taxon>Embryophyta</taxon>
        <taxon>Tracheophyta</taxon>
        <taxon>Spermatophyta</taxon>
        <taxon>Magnoliopsida</taxon>
        <taxon>eudicotyledons</taxon>
        <taxon>Gunneridae</taxon>
        <taxon>Pentapetalae</taxon>
        <taxon>rosids</taxon>
        <taxon>malvids</taxon>
        <taxon>Malvales</taxon>
        <taxon>Malvaceae</taxon>
        <taxon>Malvoideae</taxon>
        <taxon>Gossypium</taxon>
    </lineage>
</organism>